<dbReference type="GO" id="GO:0005829">
    <property type="term" value="C:cytosol"/>
    <property type="evidence" value="ECO:0007669"/>
    <property type="project" value="TreeGrafter"/>
</dbReference>
<dbReference type="Proteomes" id="UP000002586">
    <property type="component" value="Chromosome"/>
</dbReference>
<proteinExistence type="inferred from homology"/>
<keyword evidence="8 10" id="KW-0460">Magnesium</keyword>
<dbReference type="UniPathway" id="UPA00865">
    <property type="reaction ID" value="UER00834"/>
</dbReference>
<evidence type="ECO:0000256" key="2">
    <source>
        <dbReference type="ARBA" id="ARBA00001946"/>
    </source>
</evidence>
<dbReference type="NCBIfam" id="TIGR01662">
    <property type="entry name" value="HAD-SF-IIIA"/>
    <property type="match status" value="1"/>
</dbReference>
<reference evidence="11 12" key="2">
    <citation type="journal article" date="2012" name="Int. J. Syst. Evol. Microbiol.">
        <title>Magnetococcus marinus gen. nov., sp. nov., a marine, magnetotactic bacterium that represents a novel lineage (Magnetococcaceae fam. nov.; Magnetococcales ord. nov.) at the base of the Alphaproteobacteria.</title>
        <authorList>
            <person name="Bazylinski D.A."/>
            <person name="Williams T.J."/>
            <person name="Lefevre C.T."/>
            <person name="Berg R.J."/>
            <person name="Zhang C.L."/>
            <person name="Bowser S.S."/>
            <person name="Dean A.J."/>
            <person name="Beveridge T.J."/>
        </authorList>
    </citation>
    <scope>NUCLEOTIDE SEQUENCE [LARGE SCALE GENOMIC DNA]</scope>
    <source>
        <strain evidence="12">ATCC BAA-1437 / JCM 17883 / MC-1</strain>
    </source>
</reference>
<comment type="cofactor">
    <cofactor evidence="2 10">
        <name>Mg(2+)</name>
        <dbReference type="ChEBI" id="CHEBI:18420"/>
    </cofactor>
</comment>
<dbReference type="SUPFAM" id="SSF56784">
    <property type="entry name" value="HAD-like"/>
    <property type="match status" value="1"/>
</dbReference>
<dbReference type="InterPro" id="IPR006439">
    <property type="entry name" value="HAD-SF_hydro_IA"/>
</dbReference>
<gene>
    <name evidence="10" type="primary">gph</name>
    <name evidence="11" type="ordered locus">Mmc1_3193</name>
</gene>
<keyword evidence="12" id="KW-1185">Reference proteome</keyword>
<sequence>MCSAKIIPFPASVVATHGRSQQQPPFPCSALLFDLDGTLVHTGPDLAGAMNHVLQSRGLATLDPIEVQHLVGNGARSLLARGFWGRGAEAPEGDSDFEAAVQQFLAYYAHHIADHSHPYPGVMEGLQRLQEAGFFMAVVTNKPEFLAHKLLAELNMAHFFKVVVGGDTLPTRKPAPEMLYHATVHMASAINEAVMVGDSDNDILAAQRANIPVIAVNYGYNQHDALAALHPDVLVDCFGAIEGLVVREQA</sequence>
<dbReference type="InterPro" id="IPR050155">
    <property type="entry name" value="HAD-like_hydrolase_sf"/>
</dbReference>
<name>A0LCJ0_MAGMM</name>
<dbReference type="NCBIfam" id="TIGR01449">
    <property type="entry name" value="PGP_bact"/>
    <property type="match status" value="1"/>
</dbReference>
<dbReference type="GO" id="GO:0005975">
    <property type="term" value="P:carbohydrate metabolic process"/>
    <property type="evidence" value="ECO:0007669"/>
    <property type="project" value="InterPro"/>
</dbReference>
<dbReference type="FunFam" id="3.40.50.1000:FF:000022">
    <property type="entry name" value="Phosphoglycolate phosphatase"/>
    <property type="match status" value="1"/>
</dbReference>
<protein>
    <recommendedName>
        <fullName evidence="5 10">Phosphoglycolate phosphatase</fullName>
        <shortName evidence="10">PGP</shortName>
        <shortName evidence="10">PGPase</shortName>
        <ecNumber evidence="5 10">3.1.3.18</ecNumber>
    </recommendedName>
</protein>
<comment type="catalytic activity">
    <reaction evidence="1 10">
        <text>2-phosphoglycolate + H2O = glycolate + phosphate</text>
        <dbReference type="Rhea" id="RHEA:14369"/>
        <dbReference type="ChEBI" id="CHEBI:15377"/>
        <dbReference type="ChEBI" id="CHEBI:29805"/>
        <dbReference type="ChEBI" id="CHEBI:43474"/>
        <dbReference type="ChEBI" id="CHEBI:58033"/>
        <dbReference type="EC" id="3.1.3.18"/>
    </reaction>
</comment>
<keyword evidence="6 10" id="KW-0479">Metal-binding</keyword>
<comment type="pathway">
    <text evidence="3 10">Organic acid metabolism; glycolate biosynthesis; glycolate from 2-phosphoglycolate: step 1/1.</text>
</comment>
<dbReference type="Gene3D" id="3.40.50.1000">
    <property type="entry name" value="HAD superfamily/HAD-like"/>
    <property type="match status" value="1"/>
</dbReference>
<dbReference type="InterPro" id="IPR006549">
    <property type="entry name" value="HAD-SF_hydro_IIIA"/>
</dbReference>
<dbReference type="GO" id="GO:0006281">
    <property type="term" value="P:DNA repair"/>
    <property type="evidence" value="ECO:0007669"/>
    <property type="project" value="TreeGrafter"/>
</dbReference>
<evidence type="ECO:0000313" key="11">
    <source>
        <dbReference type="EMBL" id="ABK45683.1"/>
    </source>
</evidence>
<dbReference type="PANTHER" id="PTHR43434:SF1">
    <property type="entry name" value="PHOSPHOGLYCOLATE PHOSPHATASE"/>
    <property type="match status" value="1"/>
</dbReference>
<dbReference type="Gene3D" id="1.10.150.240">
    <property type="entry name" value="Putative phosphatase, domain 2"/>
    <property type="match status" value="1"/>
</dbReference>
<evidence type="ECO:0000256" key="8">
    <source>
        <dbReference type="ARBA" id="ARBA00022842"/>
    </source>
</evidence>
<evidence type="ECO:0000256" key="7">
    <source>
        <dbReference type="ARBA" id="ARBA00022801"/>
    </source>
</evidence>
<dbReference type="InterPro" id="IPR023198">
    <property type="entry name" value="PGP-like_dom2"/>
</dbReference>
<evidence type="ECO:0000256" key="1">
    <source>
        <dbReference type="ARBA" id="ARBA00000830"/>
    </source>
</evidence>
<evidence type="ECO:0000256" key="9">
    <source>
        <dbReference type="ARBA" id="ARBA00023277"/>
    </source>
</evidence>
<dbReference type="NCBIfam" id="TIGR01549">
    <property type="entry name" value="HAD-SF-IA-v1"/>
    <property type="match status" value="1"/>
</dbReference>
<reference evidence="12" key="1">
    <citation type="journal article" date="2009" name="Appl. Environ. Microbiol.">
        <title>Complete genome sequence of the chemolithoautotrophic marine magnetotactic coccus strain MC-1.</title>
        <authorList>
            <person name="Schubbe S."/>
            <person name="Williams T.J."/>
            <person name="Xie G."/>
            <person name="Kiss H.E."/>
            <person name="Brettin T.S."/>
            <person name="Martinez D."/>
            <person name="Ross C.A."/>
            <person name="Schuler D."/>
            <person name="Cox B.L."/>
            <person name="Nealson K.H."/>
            <person name="Bazylinski D.A."/>
        </authorList>
    </citation>
    <scope>NUCLEOTIDE SEQUENCE [LARGE SCALE GENOMIC DNA]</scope>
    <source>
        <strain evidence="12">ATCC BAA-1437 / JCM 17883 / MC-1</strain>
    </source>
</reference>
<keyword evidence="9 10" id="KW-0119">Carbohydrate metabolism</keyword>
<dbReference type="PRINTS" id="PR00413">
    <property type="entry name" value="HADHALOGNASE"/>
</dbReference>
<feature type="active site" description="Nucleophile" evidence="10">
    <location>
        <position position="34"/>
    </location>
</feature>
<keyword evidence="7 10" id="KW-0378">Hydrolase</keyword>
<evidence type="ECO:0000256" key="4">
    <source>
        <dbReference type="ARBA" id="ARBA00006171"/>
    </source>
</evidence>
<dbReference type="Pfam" id="PF13419">
    <property type="entry name" value="HAD_2"/>
    <property type="match status" value="1"/>
</dbReference>
<feature type="binding site" evidence="10">
    <location>
        <position position="34"/>
    </location>
    <ligand>
        <name>Mg(2+)</name>
        <dbReference type="ChEBI" id="CHEBI:18420"/>
    </ligand>
</feature>
<dbReference type="STRING" id="156889.Mmc1_3193"/>
<dbReference type="EMBL" id="CP000471">
    <property type="protein sequence ID" value="ABK45683.1"/>
    <property type="molecule type" value="Genomic_DNA"/>
</dbReference>
<feature type="binding site" evidence="10">
    <location>
        <position position="36"/>
    </location>
    <ligand>
        <name>Mg(2+)</name>
        <dbReference type="ChEBI" id="CHEBI:18420"/>
    </ligand>
</feature>
<dbReference type="RefSeq" id="WP_011714746.1">
    <property type="nucleotide sequence ID" value="NC_008576.1"/>
</dbReference>
<dbReference type="InterPro" id="IPR041492">
    <property type="entry name" value="HAD_2"/>
</dbReference>
<dbReference type="HAMAP" id="MF_00495">
    <property type="entry name" value="GPH_hydrolase_bact"/>
    <property type="match status" value="1"/>
</dbReference>
<dbReference type="GO" id="GO:0008967">
    <property type="term" value="F:phosphoglycolate phosphatase activity"/>
    <property type="evidence" value="ECO:0007669"/>
    <property type="project" value="UniProtKB-UniRule"/>
</dbReference>
<dbReference type="eggNOG" id="COG0546">
    <property type="taxonomic scope" value="Bacteria"/>
</dbReference>
<dbReference type="GO" id="GO:0046872">
    <property type="term" value="F:metal ion binding"/>
    <property type="evidence" value="ECO:0007669"/>
    <property type="project" value="UniProtKB-KW"/>
</dbReference>
<dbReference type="SFLD" id="SFLDG01129">
    <property type="entry name" value="C1.5:_HAD__Beta-PGM__Phosphata"/>
    <property type="match status" value="1"/>
</dbReference>
<evidence type="ECO:0000313" key="12">
    <source>
        <dbReference type="Proteomes" id="UP000002586"/>
    </source>
</evidence>
<organism evidence="11 12">
    <name type="scientific">Magnetococcus marinus (strain ATCC BAA-1437 / JCM 17883 / MC-1)</name>
    <dbReference type="NCBI Taxonomy" id="156889"/>
    <lineage>
        <taxon>Bacteria</taxon>
        <taxon>Pseudomonadati</taxon>
        <taxon>Pseudomonadota</taxon>
        <taxon>Magnetococcia</taxon>
        <taxon>Magnetococcales</taxon>
        <taxon>Magnetococcaceae</taxon>
        <taxon>Magnetococcus</taxon>
    </lineage>
</organism>
<dbReference type="SFLD" id="SFLDG01135">
    <property type="entry name" value="C1.5.6:_HAD__Beta-PGM__Phospha"/>
    <property type="match status" value="1"/>
</dbReference>
<dbReference type="EC" id="3.1.3.18" evidence="5 10"/>
<evidence type="ECO:0000256" key="10">
    <source>
        <dbReference type="HAMAP-Rule" id="MF_00495"/>
    </source>
</evidence>
<dbReference type="InterPro" id="IPR023214">
    <property type="entry name" value="HAD_sf"/>
</dbReference>
<dbReference type="SFLD" id="SFLDS00003">
    <property type="entry name" value="Haloacid_Dehalogenase"/>
    <property type="match status" value="1"/>
</dbReference>
<feature type="binding site" evidence="10">
    <location>
        <position position="198"/>
    </location>
    <ligand>
        <name>Mg(2+)</name>
        <dbReference type="ChEBI" id="CHEBI:18420"/>
    </ligand>
</feature>
<dbReference type="AlphaFoldDB" id="A0LCJ0"/>
<comment type="function">
    <text evidence="10">Specifically catalyzes the dephosphorylation of 2-phosphoglycolate. Is involved in the dissimilation of the intracellular 2-phosphoglycolate formed during the DNA repair of 3'-phosphoglycolate ends, a major class of DNA lesions induced by oxidative stress.</text>
</comment>
<comment type="similarity">
    <text evidence="4 10">Belongs to the HAD-like hydrolase superfamily. CbbY/CbbZ/Gph/YieH family.</text>
</comment>
<accession>A0LCJ0</accession>
<dbReference type="HOGENOM" id="CLU_045011_19_1_5"/>
<evidence type="ECO:0000256" key="5">
    <source>
        <dbReference type="ARBA" id="ARBA00013078"/>
    </source>
</evidence>
<dbReference type="KEGG" id="mgm:Mmc1_3193"/>
<dbReference type="OrthoDB" id="9793014at2"/>
<dbReference type="InterPro" id="IPR037512">
    <property type="entry name" value="PGPase_prok"/>
</dbReference>
<dbReference type="GO" id="GO:0046295">
    <property type="term" value="P:glycolate biosynthetic process"/>
    <property type="evidence" value="ECO:0007669"/>
    <property type="project" value="UniProtKB-UniRule"/>
</dbReference>
<dbReference type="InterPro" id="IPR036412">
    <property type="entry name" value="HAD-like_sf"/>
</dbReference>
<evidence type="ECO:0000256" key="3">
    <source>
        <dbReference type="ARBA" id="ARBA00004818"/>
    </source>
</evidence>
<evidence type="ECO:0000256" key="6">
    <source>
        <dbReference type="ARBA" id="ARBA00022723"/>
    </source>
</evidence>
<dbReference type="PANTHER" id="PTHR43434">
    <property type="entry name" value="PHOSPHOGLYCOLATE PHOSPHATASE"/>
    <property type="match status" value="1"/>
</dbReference>